<keyword evidence="3" id="KW-0808">Transferase</keyword>
<dbReference type="GO" id="GO:0003677">
    <property type="term" value="F:DNA binding"/>
    <property type="evidence" value="ECO:0007669"/>
    <property type="project" value="InterPro"/>
</dbReference>
<evidence type="ECO:0000256" key="3">
    <source>
        <dbReference type="ARBA" id="ARBA00022679"/>
    </source>
</evidence>
<dbReference type="GO" id="GO:0032259">
    <property type="term" value="P:methylation"/>
    <property type="evidence" value="ECO:0007669"/>
    <property type="project" value="UniProtKB-KW"/>
</dbReference>
<dbReference type="GO" id="GO:0008170">
    <property type="term" value="F:N-methyltransferase activity"/>
    <property type="evidence" value="ECO:0007669"/>
    <property type="project" value="InterPro"/>
</dbReference>
<dbReference type="SMART" id="SM00470">
    <property type="entry name" value="ParB"/>
    <property type="match status" value="1"/>
</dbReference>
<dbReference type="InterPro" id="IPR015840">
    <property type="entry name" value="DNA_MeTrfase_ParB"/>
</dbReference>
<comment type="similarity">
    <text evidence="1">Belongs to the N(4)/N(6)-methyltransferase family.</text>
</comment>
<accession>A0A6J5NR16</accession>
<dbReference type="InterPro" id="IPR002941">
    <property type="entry name" value="DNA_methylase_N4/N6"/>
</dbReference>
<dbReference type="PROSITE" id="PS00092">
    <property type="entry name" value="N6_MTASE"/>
    <property type="match status" value="1"/>
</dbReference>
<organism evidence="5">
    <name type="scientific">uncultured Caudovirales phage</name>
    <dbReference type="NCBI Taxonomy" id="2100421"/>
    <lineage>
        <taxon>Viruses</taxon>
        <taxon>Duplodnaviria</taxon>
        <taxon>Heunggongvirae</taxon>
        <taxon>Uroviricota</taxon>
        <taxon>Caudoviricetes</taxon>
        <taxon>Peduoviridae</taxon>
        <taxon>Maltschvirus</taxon>
        <taxon>Maltschvirus maltsch</taxon>
    </lineage>
</organism>
<keyword evidence="2 5" id="KW-0489">Methyltransferase</keyword>
<feature type="domain" description="ParB-like N-terminal" evidence="4">
    <location>
        <begin position="8"/>
        <end position="95"/>
    </location>
</feature>
<dbReference type="PRINTS" id="PR00508">
    <property type="entry name" value="S21N4MTFRASE"/>
</dbReference>
<dbReference type="InterPro" id="IPR029063">
    <property type="entry name" value="SAM-dependent_MTases_sf"/>
</dbReference>
<dbReference type="SUPFAM" id="SSF110849">
    <property type="entry name" value="ParB/Sulfiredoxin"/>
    <property type="match status" value="1"/>
</dbReference>
<evidence type="ECO:0000256" key="1">
    <source>
        <dbReference type="ARBA" id="ARBA00006594"/>
    </source>
</evidence>
<name>A0A6J5NR16_9CAUD</name>
<dbReference type="EMBL" id="LR796708">
    <property type="protein sequence ID" value="CAB4161222.1"/>
    <property type="molecule type" value="Genomic_DNA"/>
</dbReference>
<gene>
    <name evidence="5" type="ORF">UFOVP772_34</name>
</gene>
<proteinExistence type="inferred from homology"/>
<dbReference type="InterPro" id="IPR001091">
    <property type="entry name" value="RM_Methyltransferase"/>
</dbReference>
<dbReference type="InterPro" id="IPR003115">
    <property type="entry name" value="ParB_N"/>
</dbReference>
<dbReference type="InterPro" id="IPR036086">
    <property type="entry name" value="ParB/Sulfiredoxin_sf"/>
</dbReference>
<evidence type="ECO:0000256" key="2">
    <source>
        <dbReference type="ARBA" id="ARBA00022603"/>
    </source>
</evidence>
<protein>
    <submittedName>
        <fullName evidence="5">COG0863 DNA modification methylase</fullName>
    </submittedName>
</protein>
<dbReference type="Gene3D" id="3.40.50.150">
    <property type="entry name" value="Vaccinia Virus protein VP39"/>
    <property type="match status" value="1"/>
</dbReference>
<dbReference type="Gene3D" id="3.90.1530.10">
    <property type="entry name" value="Conserved hypothetical protein from pyrococcus furiosus pfu- 392566-001, ParB domain"/>
    <property type="match status" value="1"/>
</dbReference>
<sequence length="399" mass="45037">MEQNLRIELITLSSLRLDPNNARRHDKKNLEAIKGSLSLFGQRKPIVVSGDNTIVAGNGTVEAARELGWTEIYVARIPHDWTPEQIKAYALADNRTAELAEWDSKILADQLLELDAVGWDVAEFGFEPLEPPVNADDEGPLNFDDAPARVQLGEIWKLGDHLLACGDSTDSGIYNKLLGQDKADVVFTDPPWNVNYGAVEQGNPQGYKVRTILNDHMEAGQWNEFVKGFCVNLKSYSKPGAPIYLVMSAQEWPVIDLNLREAGFHWSSTIIWAKDRLVLSRKDYHTQYEPIWYGWNDSAARLVEVADRKQTDLWQIERPSKSELHPTTKPIELITRALQNSSKPNDIVIDAFGGSGSTLIGAEKTKRRCRMIELDPKYCDVIIERWEKLTGLEAERVEL</sequence>
<dbReference type="Pfam" id="PF01555">
    <property type="entry name" value="N6_N4_Mtase"/>
    <property type="match status" value="1"/>
</dbReference>
<dbReference type="CDD" id="cd16403">
    <property type="entry name" value="ParB_N_like_MT"/>
    <property type="match status" value="1"/>
</dbReference>
<reference evidence="5" key="1">
    <citation type="submission" date="2020-04" db="EMBL/GenBank/DDBJ databases">
        <authorList>
            <person name="Chiriac C."/>
            <person name="Salcher M."/>
            <person name="Ghai R."/>
            <person name="Kavagutti S V."/>
        </authorList>
    </citation>
    <scope>NUCLEOTIDE SEQUENCE</scope>
</reference>
<dbReference type="PIRSF" id="PIRSF036758">
    <property type="entry name" value="Aden_M_ParB"/>
    <property type="match status" value="1"/>
</dbReference>
<dbReference type="InterPro" id="IPR002052">
    <property type="entry name" value="DNA_methylase_N6_adenine_CS"/>
</dbReference>
<evidence type="ECO:0000313" key="5">
    <source>
        <dbReference type="EMBL" id="CAB4161222.1"/>
    </source>
</evidence>
<evidence type="ECO:0000259" key="4">
    <source>
        <dbReference type="SMART" id="SM00470"/>
    </source>
</evidence>
<dbReference type="SUPFAM" id="SSF53335">
    <property type="entry name" value="S-adenosyl-L-methionine-dependent methyltransferases"/>
    <property type="match status" value="1"/>
</dbReference>